<keyword evidence="4" id="KW-1185">Reference proteome</keyword>
<reference evidence="3 4" key="1">
    <citation type="submission" date="2020-08" db="EMBL/GenBank/DDBJ databases">
        <title>Sequencing the genomes of 1000 actinobacteria strains.</title>
        <authorList>
            <person name="Klenk H.-P."/>
        </authorList>
    </citation>
    <scope>NUCLEOTIDE SEQUENCE [LARGE SCALE GENOMIC DNA]</scope>
    <source>
        <strain evidence="3 4">DSM 45823</strain>
    </source>
</reference>
<dbReference type="Proteomes" id="UP000539313">
    <property type="component" value="Unassembled WGS sequence"/>
</dbReference>
<proteinExistence type="predicted"/>
<feature type="signal peptide" evidence="2">
    <location>
        <begin position="1"/>
        <end position="24"/>
    </location>
</feature>
<evidence type="ECO:0000256" key="1">
    <source>
        <dbReference type="SAM" id="MobiDB-lite"/>
    </source>
</evidence>
<keyword evidence="2" id="KW-0732">Signal</keyword>
<evidence type="ECO:0000313" key="4">
    <source>
        <dbReference type="Proteomes" id="UP000539313"/>
    </source>
</evidence>
<dbReference type="RefSeq" id="WP_119731396.1">
    <property type="nucleotide sequence ID" value="NZ_JACJII010000001.1"/>
</dbReference>
<organism evidence="3 4">
    <name type="scientific">Thermomonospora cellulosilytica</name>
    <dbReference type="NCBI Taxonomy" id="1411118"/>
    <lineage>
        <taxon>Bacteria</taxon>
        <taxon>Bacillati</taxon>
        <taxon>Actinomycetota</taxon>
        <taxon>Actinomycetes</taxon>
        <taxon>Streptosporangiales</taxon>
        <taxon>Thermomonosporaceae</taxon>
        <taxon>Thermomonospora</taxon>
    </lineage>
</organism>
<feature type="region of interest" description="Disordered" evidence="1">
    <location>
        <begin position="50"/>
        <end position="70"/>
    </location>
</feature>
<comment type="caution">
    <text evidence="3">The sequence shown here is derived from an EMBL/GenBank/DDBJ whole genome shotgun (WGS) entry which is preliminary data.</text>
</comment>
<protein>
    <recommendedName>
        <fullName evidence="5">Lipoprotein</fullName>
    </recommendedName>
</protein>
<accession>A0A7W3R748</accession>
<evidence type="ECO:0000313" key="3">
    <source>
        <dbReference type="EMBL" id="MBA9001950.1"/>
    </source>
</evidence>
<gene>
    <name evidence="3" type="ORF">HNR21_000832</name>
</gene>
<sequence length="70" mass="7657">MSKGRLAAMAVTLAVAGGMLTACSSEDRWCEHDATDTRVADRYCEQNTPGYEWESGDGGSKTKVKKRKRS</sequence>
<name>A0A7W3R748_9ACTN</name>
<evidence type="ECO:0000256" key="2">
    <source>
        <dbReference type="SAM" id="SignalP"/>
    </source>
</evidence>
<dbReference type="EMBL" id="JACJII010000001">
    <property type="protein sequence ID" value="MBA9001950.1"/>
    <property type="molecule type" value="Genomic_DNA"/>
</dbReference>
<feature type="chain" id="PRO_5030826896" description="Lipoprotein" evidence="2">
    <location>
        <begin position="25"/>
        <end position="70"/>
    </location>
</feature>
<dbReference type="PROSITE" id="PS51257">
    <property type="entry name" value="PROKAR_LIPOPROTEIN"/>
    <property type="match status" value="1"/>
</dbReference>
<evidence type="ECO:0008006" key="5">
    <source>
        <dbReference type="Google" id="ProtNLM"/>
    </source>
</evidence>
<dbReference type="AlphaFoldDB" id="A0A7W3R748"/>